<dbReference type="GO" id="GO:0006508">
    <property type="term" value="P:proteolysis"/>
    <property type="evidence" value="ECO:0007669"/>
    <property type="project" value="UniProtKB-KW"/>
</dbReference>
<dbReference type="SMART" id="SM00244">
    <property type="entry name" value="PHB"/>
    <property type="match status" value="1"/>
</dbReference>
<dbReference type="PANTHER" id="PTHR42911:SF2">
    <property type="entry name" value="PROHIBITIN FAMILY PROTEIN"/>
    <property type="match status" value="1"/>
</dbReference>
<keyword evidence="6" id="KW-1185">Reference proteome</keyword>
<dbReference type="InterPro" id="IPR000163">
    <property type="entry name" value="Prohibitin"/>
</dbReference>
<proteinExistence type="predicted"/>
<name>A0ABP2YZR2_9GAMM</name>
<comment type="subcellular location">
    <subcellularLocation>
        <location evidence="1">Membrane</location>
        <topology evidence="1">Single-pass membrane protein</topology>
    </subcellularLocation>
</comment>
<keyword evidence="2" id="KW-0175">Coiled coil</keyword>
<dbReference type="Proteomes" id="UP000017548">
    <property type="component" value="Unassembled WGS sequence"/>
</dbReference>
<dbReference type="Gene3D" id="3.30.479.30">
    <property type="entry name" value="Band 7 domain"/>
    <property type="match status" value="1"/>
</dbReference>
<gene>
    <name evidence="5" type="ORF">SHD_4077</name>
</gene>
<feature type="coiled-coil region" evidence="2">
    <location>
        <begin position="221"/>
        <end position="273"/>
    </location>
</feature>
<comment type="caution">
    <text evidence="5">The sequence shown here is derived from an EMBL/GenBank/DDBJ whole genome shotgun (WGS) entry which is preliminary data.</text>
</comment>
<reference evidence="5 6" key="1">
    <citation type="journal article" date="2013" name="Genome Announc.">
        <title>Draft Genome Sequence of Shewanella decolorationis S12, a Dye-Degrading Bacterium Isolated from a Wastewater Treatment Plant.</title>
        <authorList>
            <person name="Xu M."/>
            <person name="Fang Y."/>
            <person name="Liu J."/>
            <person name="Chen X."/>
            <person name="Sun G."/>
            <person name="Guo J."/>
            <person name="Hua Z."/>
            <person name="Tu Q."/>
            <person name="Wu L."/>
            <person name="Zhou J."/>
            <person name="Liu X."/>
        </authorList>
    </citation>
    <scope>NUCLEOTIDE SEQUENCE [LARGE SCALE GENOMIC DNA]</scope>
    <source>
        <strain evidence="5 6">S12</strain>
    </source>
</reference>
<keyword evidence="5" id="KW-0645">Protease</keyword>
<evidence type="ECO:0000256" key="3">
    <source>
        <dbReference type="SAM" id="Phobius"/>
    </source>
</evidence>
<dbReference type="GO" id="GO:0008233">
    <property type="term" value="F:peptidase activity"/>
    <property type="evidence" value="ECO:0007669"/>
    <property type="project" value="UniProtKB-KW"/>
</dbReference>
<dbReference type="PANTHER" id="PTHR42911">
    <property type="entry name" value="MODULATOR OF FTSH PROTEASE HFLC"/>
    <property type="match status" value="1"/>
</dbReference>
<keyword evidence="3" id="KW-1133">Transmembrane helix</keyword>
<dbReference type="SUPFAM" id="SSF117892">
    <property type="entry name" value="Band 7/SPFH domain"/>
    <property type="match status" value="1"/>
</dbReference>
<dbReference type="Pfam" id="PF01145">
    <property type="entry name" value="Band_7"/>
    <property type="match status" value="1"/>
</dbReference>
<protein>
    <submittedName>
        <fullName evidence="5">Serine protease</fullName>
    </submittedName>
</protein>
<dbReference type="EMBL" id="AXZL01000076">
    <property type="protein sequence ID" value="ESE39868.1"/>
    <property type="molecule type" value="Genomic_DNA"/>
</dbReference>
<keyword evidence="3" id="KW-0472">Membrane</keyword>
<evidence type="ECO:0000259" key="4">
    <source>
        <dbReference type="SMART" id="SM00244"/>
    </source>
</evidence>
<keyword evidence="5" id="KW-0378">Hydrolase</keyword>
<feature type="domain" description="Band 7" evidence="4">
    <location>
        <begin position="63"/>
        <end position="225"/>
    </location>
</feature>
<dbReference type="InterPro" id="IPR001107">
    <property type="entry name" value="Band_7"/>
</dbReference>
<keyword evidence="3" id="KW-0812">Transmembrane</keyword>
<dbReference type="InterPro" id="IPR036013">
    <property type="entry name" value="Band_7/SPFH_dom_sf"/>
</dbReference>
<evidence type="ECO:0000256" key="1">
    <source>
        <dbReference type="ARBA" id="ARBA00004167"/>
    </source>
</evidence>
<sequence length="326" mass="36097">MQQPFRLDINSHQHDPRLLQAHHNVTSKGSYMIKNELNLPSSFGLSKIIPLVILLILFISLFGSWYTVDQGERGVILRNGKIIGTAEPGLGFKMPLFDTVVKISTQTHTTSYSSLQAYSRDQQPATLNASVTFNVPPDRVEEVYANFKSIDAMVARLLDRQVPTQVENIFGKYTAISVVQERIKFGIDVTNAITQSVKGPIEITSVQIENIDFSNAYEKSVEDRMRAEVEVQTQLQNLEKERVSAQIAVTQAQAEADSQLARAKAEAESIRIKGDAEASAIKSRAEALAQNQNLVELTKAEKWDGKLPTTVLPTGTLPFIDAKKGN</sequence>
<evidence type="ECO:0000313" key="5">
    <source>
        <dbReference type="EMBL" id="ESE39868.1"/>
    </source>
</evidence>
<evidence type="ECO:0000256" key="2">
    <source>
        <dbReference type="SAM" id="Coils"/>
    </source>
</evidence>
<dbReference type="CDD" id="cd03401">
    <property type="entry name" value="SPFH_prohibitin"/>
    <property type="match status" value="1"/>
</dbReference>
<accession>A0ABP2YZR2</accession>
<organism evidence="5 6">
    <name type="scientific">Shewanella decolorationis S12</name>
    <dbReference type="NCBI Taxonomy" id="1353536"/>
    <lineage>
        <taxon>Bacteria</taxon>
        <taxon>Pseudomonadati</taxon>
        <taxon>Pseudomonadota</taxon>
        <taxon>Gammaproteobacteria</taxon>
        <taxon>Alteromonadales</taxon>
        <taxon>Shewanellaceae</taxon>
        <taxon>Shewanella</taxon>
    </lineage>
</organism>
<feature type="transmembrane region" description="Helical" evidence="3">
    <location>
        <begin position="48"/>
        <end position="68"/>
    </location>
</feature>
<evidence type="ECO:0000313" key="6">
    <source>
        <dbReference type="Proteomes" id="UP000017548"/>
    </source>
</evidence>